<name>A0ABP7KKF0_9MICO</name>
<reference evidence="4" key="1">
    <citation type="journal article" date="2019" name="Int. J. Syst. Evol. Microbiol.">
        <title>The Global Catalogue of Microorganisms (GCM) 10K type strain sequencing project: providing services to taxonomists for standard genome sequencing and annotation.</title>
        <authorList>
            <consortium name="The Broad Institute Genomics Platform"/>
            <consortium name="The Broad Institute Genome Sequencing Center for Infectious Disease"/>
            <person name="Wu L."/>
            <person name="Ma J."/>
        </authorList>
    </citation>
    <scope>NUCLEOTIDE SEQUENCE [LARGE SCALE GENOMIC DNA]</scope>
    <source>
        <strain evidence="4">JCM 17021</strain>
    </source>
</reference>
<proteinExistence type="predicted"/>
<evidence type="ECO:0000259" key="2">
    <source>
        <dbReference type="Pfam" id="PF00144"/>
    </source>
</evidence>
<dbReference type="InterPro" id="IPR012338">
    <property type="entry name" value="Beta-lactam/transpept-like"/>
</dbReference>
<evidence type="ECO:0000256" key="1">
    <source>
        <dbReference type="SAM" id="SignalP"/>
    </source>
</evidence>
<dbReference type="Proteomes" id="UP001501803">
    <property type="component" value="Unassembled WGS sequence"/>
</dbReference>
<dbReference type="Gene3D" id="3.40.710.10">
    <property type="entry name" value="DD-peptidase/beta-lactamase superfamily"/>
    <property type="match status" value="1"/>
</dbReference>
<evidence type="ECO:0000313" key="4">
    <source>
        <dbReference type="Proteomes" id="UP001501803"/>
    </source>
</evidence>
<dbReference type="SUPFAM" id="SSF56601">
    <property type="entry name" value="beta-lactamase/transpeptidase-like"/>
    <property type="match status" value="1"/>
</dbReference>
<dbReference type="PANTHER" id="PTHR46825">
    <property type="entry name" value="D-ALANYL-D-ALANINE-CARBOXYPEPTIDASE/ENDOPEPTIDASE AMPH"/>
    <property type="match status" value="1"/>
</dbReference>
<feature type="domain" description="Beta-lactamase-related" evidence="2">
    <location>
        <begin position="54"/>
        <end position="381"/>
    </location>
</feature>
<protein>
    <recommendedName>
        <fullName evidence="2">Beta-lactamase-related domain-containing protein</fullName>
    </recommendedName>
</protein>
<dbReference type="InterPro" id="IPR001466">
    <property type="entry name" value="Beta-lactam-related"/>
</dbReference>
<feature type="chain" id="PRO_5047083749" description="Beta-lactamase-related domain-containing protein" evidence="1">
    <location>
        <begin position="31"/>
        <end position="431"/>
    </location>
</feature>
<dbReference type="Pfam" id="PF00144">
    <property type="entry name" value="Beta-lactamase"/>
    <property type="match status" value="1"/>
</dbReference>
<gene>
    <name evidence="3" type="ORF">GCM10022381_20900</name>
</gene>
<dbReference type="InterPro" id="IPR050491">
    <property type="entry name" value="AmpC-like"/>
</dbReference>
<feature type="signal peptide" evidence="1">
    <location>
        <begin position="1"/>
        <end position="30"/>
    </location>
</feature>
<sequence length="431" mass="44105">MNYRVSDRRAIGLLAVVISATLLLSGCTLAADAKTSERAEATTPFSSEITGQLEAALTGAMTQAGASGAIVGVWAPWAGAWTAAPGTTTLTGHEKLSTDMRFRIGTNTTAMTCTVLLKLVEEKRVALSDPVSKYLERVPGIDDITLGQLCQNTSGLADYTGQLGAQFVNNPTRDWPPLEVASAGMAAARTAKPGGGFTPSNTGIVLLGMALEVATHQDWDTLFQKYIFEPLNLTSTSFPGPNELSIPGSHPHGYAASLGQGGQLVCESVLDETQLSNSMAGVAGGVVSTVSDLKVWAQALAEGQLLSKKTTDAQWATIPAGANTVSWNTYGLGASQLGPLRGSDGSIPGFLSATYADPVSGLTIVVMLNNSTAGASFAKNLALQLASIAAAAPAVGSATAPTITLPWSEADTVQALASTPACPPVEAAPAG</sequence>
<dbReference type="EMBL" id="BAABCN010000004">
    <property type="protein sequence ID" value="GAA3878312.1"/>
    <property type="molecule type" value="Genomic_DNA"/>
</dbReference>
<dbReference type="PANTHER" id="PTHR46825:SF7">
    <property type="entry name" value="D-ALANYL-D-ALANINE CARBOXYPEPTIDASE"/>
    <property type="match status" value="1"/>
</dbReference>
<accession>A0ABP7KKF0</accession>
<organism evidence="3 4">
    <name type="scientific">Leifsonia kafniensis</name>
    <dbReference type="NCBI Taxonomy" id="475957"/>
    <lineage>
        <taxon>Bacteria</taxon>
        <taxon>Bacillati</taxon>
        <taxon>Actinomycetota</taxon>
        <taxon>Actinomycetes</taxon>
        <taxon>Micrococcales</taxon>
        <taxon>Microbacteriaceae</taxon>
        <taxon>Leifsonia</taxon>
    </lineage>
</organism>
<keyword evidence="4" id="KW-1185">Reference proteome</keyword>
<dbReference type="PROSITE" id="PS51257">
    <property type="entry name" value="PROKAR_LIPOPROTEIN"/>
    <property type="match status" value="1"/>
</dbReference>
<evidence type="ECO:0000313" key="3">
    <source>
        <dbReference type="EMBL" id="GAA3878312.1"/>
    </source>
</evidence>
<comment type="caution">
    <text evidence="3">The sequence shown here is derived from an EMBL/GenBank/DDBJ whole genome shotgun (WGS) entry which is preliminary data.</text>
</comment>
<keyword evidence="1" id="KW-0732">Signal</keyword>